<dbReference type="InterPro" id="IPR051411">
    <property type="entry name" value="Polyketide_trans_af380"/>
</dbReference>
<dbReference type="Pfam" id="PF12740">
    <property type="entry name" value="PETase"/>
    <property type="match status" value="1"/>
</dbReference>
<dbReference type="SUPFAM" id="SSF53474">
    <property type="entry name" value="alpha/beta-Hydrolases"/>
    <property type="match status" value="1"/>
</dbReference>
<gene>
    <name evidence="2" type="ORF">NE663_05915</name>
</gene>
<dbReference type="Proteomes" id="UP001524435">
    <property type="component" value="Unassembled WGS sequence"/>
</dbReference>
<dbReference type="InterPro" id="IPR041127">
    <property type="entry name" value="PET_hydrolase/cutinase-like"/>
</dbReference>
<keyword evidence="3" id="KW-1185">Reference proteome</keyword>
<dbReference type="PANTHER" id="PTHR47751">
    <property type="entry name" value="SUPERFAMILY HYDROLASE, PUTATIVE (AFU_ORTHOLOGUE AFUA_2G16580)-RELATED"/>
    <property type="match status" value="1"/>
</dbReference>
<comment type="caution">
    <text evidence="2">The sequence shown here is derived from an EMBL/GenBank/DDBJ whole genome shotgun (WGS) entry which is preliminary data.</text>
</comment>
<evidence type="ECO:0000259" key="1">
    <source>
        <dbReference type="Pfam" id="PF12740"/>
    </source>
</evidence>
<protein>
    <submittedName>
        <fullName evidence="2">Alpha/beta hydrolase</fullName>
    </submittedName>
</protein>
<proteinExistence type="predicted"/>
<accession>A0ABT1SKP4</accession>
<evidence type="ECO:0000313" key="3">
    <source>
        <dbReference type="Proteomes" id="UP001524435"/>
    </source>
</evidence>
<dbReference type="GO" id="GO:0016787">
    <property type="term" value="F:hydrolase activity"/>
    <property type="evidence" value="ECO:0007669"/>
    <property type="project" value="UniProtKB-KW"/>
</dbReference>
<dbReference type="Gene3D" id="1.10.10.800">
    <property type="match status" value="1"/>
</dbReference>
<feature type="domain" description="PET hydrolase/cutinase-like" evidence="1">
    <location>
        <begin position="23"/>
        <end position="154"/>
    </location>
</feature>
<dbReference type="PANTHER" id="PTHR47751:SF1">
    <property type="entry name" value="SUPERFAMILY HYDROLASE, PUTATIVE (AFU_ORTHOLOGUE AFUA_2G16580)-RELATED"/>
    <property type="match status" value="1"/>
</dbReference>
<dbReference type="InterPro" id="IPR029058">
    <property type="entry name" value="AB_hydrolase_fold"/>
</dbReference>
<reference evidence="2 3" key="1">
    <citation type="submission" date="2022-06" db="EMBL/GenBank/DDBJ databases">
        <title>Isolation of gut microbiota from human fecal samples.</title>
        <authorList>
            <person name="Pamer E.G."/>
            <person name="Barat B."/>
            <person name="Waligurski E."/>
            <person name="Medina S."/>
            <person name="Paddock L."/>
            <person name="Mostad J."/>
        </authorList>
    </citation>
    <scope>NUCLEOTIDE SEQUENCE [LARGE SCALE GENOMIC DNA]</scope>
    <source>
        <strain evidence="2 3">DFI.6.1</strain>
    </source>
</reference>
<dbReference type="Gene3D" id="3.40.50.1820">
    <property type="entry name" value="alpha/beta hydrolase"/>
    <property type="match status" value="1"/>
</dbReference>
<keyword evidence="2" id="KW-0378">Hydrolase</keyword>
<organism evidence="2 3">
    <name type="scientific">Massilicoli timonensis</name>
    <dbReference type="NCBI Taxonomy" id="2015901"/>
    <lineage>
        <taxon>Bacteria</taxon>
        <taxon>Bacillati</taxon>
        <taxon>Bacillota</taxon>
        <taxon>Erysipelotrichia</taxon>
        <taxon>Erysipelotrichales</taxon>
        <taxon>Erysipelotrichaceae</taxon>
        <taxon>Massilicoli</taxon>
    </lineage>
</organism>
<sequence length="316" mass="35593">MSNRICKISGAVQVESIRFRNRYGIDLAGELYYAKSIDRQKKHAAIVIGAPYGGVKEQGPSVYANELAQRGFVVMTFDPSFSGESGGSPRNVASPDLYSEDVSAAVDYLGVEVSFVDRGRIGALGICGSGGFVLSAAQADTRIRAVVTAALFDVSYMSRLELNEKQLQEEKQRLSYQRWIDFQQGEPQYLPMYPLTPSESIPEELNGIWREFYSFYGLKRGHHPNARGGKTTTSAMVFLNYPLLHYIQELAPRAVLFITADQAESRFLSEYYYEKAAEPKELYVVSNCNHIDLYDDVKKIPFDKIEQFFKTQLYGQ</sequence>
<name>A0ABT1SKP4_9FIRM</name>
<dbReference type="EMBL" id="JANGCH010000006">
    <property type="protein sequence ID" value="MCQ5121796.1"/>
    <property type="molecule type" value="Genomic_DNA"/>
</dbReference>
<dbReference type="RefSeq" id="WP_178200457.1">
    <property type="nucleotide sequence ID" value="NZ_CANTYB010000075.1"/>
</dbReference>
<evidence type="ECO:0000313" key="2">
    <source>
        <dbReference type="EMBL" id="MCQ5121796.1"/>
    </source>
</evidence>